<dbReference type="Pfam" id="PF13976">
    <property type="entry name" value="gag_pre-integrs"/>
    <property type="match status" value="1"/>
</dbReference>
<evidence type="ECO:0000313" key="2">
    <source>
        <dbReference type="EMBL" id="KIJ37795.1"/>
    </source>
</evidence>
<feature type="non-terminal residue" evidence="2">
    <location>
        <position position="1"/>
    </location>
</feature>
<sequence length="76" mass="8526">TLSIDQVHRQFGHIALKGIQKLIHDSIIMGIDIDPKSTPSFCPACTQAKAKQKPISKVRLGPRSTKVREKIYSNVW</sequence>
<organism evidence="2 3">
    <name type="scientific">Sphaerobolus stellatus (strain SS14)</name>
    <dbReference type="NCBI Taxonomy" id="990650"/>
    <lineage>
        <taxon>Eukaryota</taxon>
        <taxon>Fungi</taxon>
        <taxon>Dikarya</taxon>
        <taxon>Basidiomycota</taxon>
        <taxon>Agaricomycotina</taxon>
        <taxon>Agaricomycetes</taxon>
        <taxon>Phallomycetidae</taxon>
        <taxon>Geastrales</taxon>
        <taxon>Sphaerobolaceae</taxon>
        <taxon>Sphaerobolus</taxon>
    </lineage>
</organism>
<name>A0A0C9VJH7_SPHS4</name>
<gene>
    <name evidence="2" type="ORF">M422DRAFT_89061</name>
</gene>
<protein>
    <recommendedName>
        <fullName evidence="1">GAG-pre-integrase domain-containing protein</fullName>
    </recommendedName>
</protein>
<feature type="domain" description="GAG-pre-integrase" evidence="1">
    <location>
        <begin position="4"/>
        <end position="49"/>
    </location>
</feature>
<evidence type="ECO:0000313" key="3">
    <source>
        <dbReference type="Proteomes" id="UP000054279"/>
    </source>
</evidence>
<dbReference type="Proteomes" id="UP000054279">
    <property type="component" value="Unassembled WGS sequence"/>
</dbReference>
<dbReference type="EMBL" id="KN837166">
    <property type="protein sequence ID" value="KIJ37795.1"/>
    <property type="molecule type" value="Genomic_DNA"/>
</dbReference>
<proteinExistence type="predicted"/>
<dbReference type="HOGENOM" id="CLU_102301_2_1_1"/>
<dbReference type="InterPro" id="IPR025724">
    <property type="entry name" value="GAG-pre-integrase_dom"/>
</dbReference>
<dbReference type="AlphaFoldDB" id="A0A0C9VJH7"/>
<feature type="non-terminal residue" evidence="2">
    <location>
        <position position="76"/>
    </location>
</feature>
<keyword evidence="3" id="KW-1185">Reference proteome</keyword>
<accession>A0A0C9VJH7</accession>
<evidence type="ECO:0000259" key="1">
    <source>
        <dbReference type="Pfam" id="PF13976"/>
    </source>
</evidence>
<reference evidence="2 3" key="1">
    <citation type="submission" date="2014-06" db="EMBL/GenBank/DDBJ databases">
        <title>Evolutionary Origins and Diversification of the Mycorrhizal Mutualists.</title>
        <authorList>
            <consortium name="DOE Joint Genome Institute"/>
            <consortium name="Mycorrhizal Genomics Consortium"/>
            <person name="Kohler A."/>
            <person name="Kuo A."/>
            <person name="Nagy L.G."/>
            <person name="Floudas D."/>
            <person name="Copeland A."/>
            <person name="Barry K.W."/>
            <person name="Cichocki N."/>
            <person name="Veneault-Fourrey C."/>
            <person name="LaButti K."/>
            <person name="Lindquist E.A."/>
            <person name="Lipzen A."/>
            <person name="Lundell T."/>
            <person name="Morin E."/>
            <person name="Murat C."/>
            <person name="Riley R."/>
            <person name="Ohm R."/>
            <person name="Sun H."/>
            <person name="Tunlid A."/>
            <person name="Henrissat B."/>
            <person name="Grigoriev I.V."/>
            <person name="Hibbett D.S."/>
            <person name="Martin F."/>
        </authorList>
    </citation>
    <scope>NUCLEOTIDE SEQUENCE [LARGE SCALE GENOMIC DNA]</scope>
    <source>
        <strain evidence="2 3">SS14</strain>
    </source>
</reference>